<comment type="cofactor">
    <cofactor evidence="1">
        <name>FAD</name>
        <dbReference type="ChEBI" id="CHEBI:57692"/>
    </cofactor>
</comment>
<dbReference type="PANTHER" id="PTHR43557:SF2">
    <property type="entry name" value="RIESKE DOMAIN-CONTAINING PROTEIN-RELATED"/>
    <property type="match status" value="1"/>
</dbReference>
<feature type="domain" description="FAD/NAD(P)-binding" evidence="5">
    <location>
        <begin position="5"/>
        <end position="305"/>
    </location>
</feature>
<evidence type="ECO:0000256" key="2">
    <source>
        <dbReference type="ARBA" id="ARBA00022630"/>
    </source>
</evidence>
<dbReference type="Pfam" id="PF07992">
    <property type="entry name" value="Pyr_redox_2"/>
    <property type="match status" value="1"/>
</dbReference>
<dbReference type="Gene3D" id="3.50.50.60">
    <property type="entry name" value="FAD/NAD(P)-binding domain"/>
    <property type="match status" value="2"/>
</dbReference>
<evidence type="ECO:0000256" key="3">
    <source>
        <dbReference type="ARBA" id="ARBA00022827"/>
    </source>
</evidence>
<dbReference type="PRINTS" id="PR00368">
    <property type="entry name" value="FADPNR"/>
</dbReference>
<dbReference type="InterPro" id="IPR016156">
    <property type="entry name" value="FAD/NAD-linked_Rdtase_dimer_sf"/>
</dbReference>
<keyword evidence="4" id="KW-0560">Oxidoreductase</keyword>
<dbReference type="SUPFAM" id="SSF51905">
    <property type="entry name" value="FAD/NAD(P)-binding domain"/>
    <property type="match status" value="2"/>
</dbReference>
<dbReference type="PRINTS" id="PR00411">
    <property type="entry name" value="PNDRDTASEI"/>
</dbReference>
<protein>
    <submittedName>
        <fullName evidence="7">FAD-dependent oxidoreductase</fullName>
    </submittedName>
</protein>
<dbReference type="Proteomes" id="UP001058098">
    <property type="component" value="Chromosome"/>
</dbReference>
<dbReference type="Gene3D" id="3.30.390.30">
    <property type="match status" value="1"/>
</dbReference>
<evidence type="ECO:0000313" key="8">
    <source>
        <dbReference type="Proteomes" id="UP001058098"/>
    </source>
</evidence>
<sequence>MSQHFDCLIVGTGHAGAQTAISLRQQNFQGSIGLLGEEFDPPYERPSLSKDYLAGEKPFARILIRPIDFWKTREISLLLGRRVTEVDAGNHSLTCADGSAFTYGSLVWAAGGAARKLACPGGQLDGVHRVRARPDVDAMQERLSETARIIVIGGGYIGLEAAAVLRKQGHQVTVLEAMDRVLARVAGEPLSRFYEDEHRAMGVDVRLGVAVRSLEGRDGRVEAVCLSSGEHVAADMVIVGIGIEPSVGPLLAAGASGGNGVDVDGFCRTALPDVFAIGDCARHANVFAGNVRIRLESVQNASDQAATVAKVLTGHPEHYETVPWFWSNQYDLRLQTVGISSGHDQAVVRGDPKTRKFSVIYLKQGVVQALDCVNAVKDYVEGKGLVTGRVSASPEMLADTAITLKSLQHAAIAAPPAPYNQEPSLCPN</sequence>
<reference evidence="7" key="1">
    <citation type="submission" date="2020-09" db="EMBL/GenBank/DDBJ databases">
        <title>Rhizobia associated with sainfoin plants.</title>
        <authorList>
            <person name="Asharfi S."/>
            <person name="Kuzmanovic N."/>
            <person name="Bunk B."/>
            <person name="Sproeer C."/>
            <person name="Becker M."/>
            <person name="Thuenen T."/>
        </authorList>
    </citation>
    <scope>NUCLEOTIDE SEQUENCE</scope>
    <source>
        <strain evidence="7">OM4</strain>
    </source>
</reference>
<dbReference type="PANTHER" id="PTHR43557">
    <property type="entry name" value="APOPTOSIS-INDUCING FACTOR 1"/>
    <property type="match status" value="1"/>
</dbReference>
<name>A0ABY5QVD9_9HYPH</name>
<keyword evidence="2" id="KW-0285">Flavoprotein</keyword>
<dbReference type="RefSeq" id="WP_258119607.1">
    <property type="nucleotide sequence ID" value="NZ_CP062229.1"/>
</dbReference>
<feature type="domain" description="Reductase C-terminal" evidence="6">
    <location>
        <begin position="324"/>
        <end position="407"/>
    </location>
</feature>
<keyword evidence="3" id="KW-0274">FAD</keyword>
<evidence type="ECO:0000259" key="5">
    <source>
        <dbReference type="Pfam" id="PF07992"/>
    </source>
</evidence>
<dbReference type="InterPro" id="IPR023753">
    <property type="entry name" value="FAD/NAD-binding_dom"/>
</dbReference>
<evidence type="ECO:0000256" key="1">
    <source>
        <dbReference type="ARBA" id="ARBA00001974"/>
    </source>
</evidence>
<gene>
    <name evidence="7" type="ORF">IHQ72_31380</name>
</gene>
<dbReference type="EMBL" id="CP062229">
    <property type="protein sequence ID" value="UVC15043.1"/>
    <property type="molecule type" value="Genomic_DNA"/>
</dbReference>
<keyword evidence="8" id="KW-1185">Reference proteome</keyword>
<organism evidence="7 8">
    <name type="scientific">Mesorhizobium onobrychidis</name>
    <dbReference type="NCBI Taxonomy" id="2775404"/>
    <lineage>
        <taxon>Bacteria</taxon>
        <taxon>Pseudomonadati</taxon>
        <taxon>Pseudomonadota</taxon>
        <taxon>Alphaproteobacteria</taxon>
        <taxon>Hyphomicrobiales</taxon>
        <taxon>Phyllobacteriaceae</taxon>
        <taxon>Mesorhizobium</taxon>
    </lineage>
</organism>
<accession>A0ABY5QVD9</accession>
<evidence type="ECO:0000313" key="7">
    <source>
        <dbReference type="EMBL" id="UVC15043.1"/>
    </source>
</evidence>
<evidence type="ECO:0000259" key="6">
    <source>
        <dbReference type="Pfam" id="PF14759"/>
    </source>
</evidence>
<dbReference type="InterPro" id="IPR036188">
    <property type="entry name" value="FAD/NAD-bd_sf"/>
</dbReference>
<evidence type="ECO:0000256" key="4">
    <source>
        <dbReference type="ARBA" id="ARBA00023002"/>
    </source>
</evidence>
<dbReference type="InterPro" id="IPR050446">
    <property type="entry name" value="FAD-oxidoreductase/Apoptosis"/>
</dbReference>
<dbReference type="Pfam" id="PF14759">
    <property type="entry name" value="Reductase_C"/>
    <property type="match status" value="1"/>
</dbReference>
<proteinExistence type="predicted"/>
<dbReference type="InterPro" id="IPR028202">
    <property type="entry name" value="Reductase_C"/>
</dbReference>